<gene>
    <name evidence="3" type="ORF">ACFQ1Q_01380</name>
</gene>
<keyword evidence="1" id="KW-0812">Transmembrane</keyword>
<reference evidence="4" key="1">
    <citation type="journal article" date="2019" name="Int. J. Syst. Evol. Microbiol.">
        <title>The Global Catalogue of Microorganisms (GCM) 10K type strain sequencing project: providing services to taxonomists for standard genome sequencing and annotation.</title>
        <authorList>
            <consortium name="The Broad Institute Genomics Platform"/>
            <consortium name="The Broad Institute Genome Sequencing Center for Infectious Disease"/>
            <person name="Wu L."/>
            <person name="Ma J."/>
        </authorList>
    </citation>
    <scope>NUCLEOTIDE SEQUENCE [LARGE SCALE GENOMIC DNA]</scope>
    <source>
        <strain evidence="4">CCUG 62215</strain>
    </source>
</reference>
<dbReference type="InterPro" id="IPR003399">
    <property type="entry name" value="Mce/MlaD"/>
</dbReference>
<keyword evidence="1" id="KW-1133">Transmembrane helix</keyword>
<name>A0ABW3N5Z7_9FLAO</name>
<dbReference type="Proteomes" id="UP001597013">
    <property type="component" value="Unassembled WGS sequence"/>
</dbReference>
<dbReference type="EMBL" id="JBHTJL010000003">
    <property type="protein sequence ID" value="MFD1061880.1"/>
    <property type="molecule type" value="Genomic_DNA"/>
</dbReference>
<feature type="transmembrane region" description="Helical" evidence="1">
    <location>
        <begin position="7"/>
        <end position="27"/>
    </location>
</feature>
<sequence length="316" mass="35192">MKISREVKAAVLVISGILLFIYLFNFLKGENIFADEVEFYTEFEYNALNMSSPVTIKGNQIGKIEKIKYDFESGKTRVEFSVDPKLKFSKSSVIRLYETGLMGGNGLAIIDSNEGPIAQKGDFIQSEVEKGLISSLSGNFSEISTDLDKTIRSADTLLLSLTSVVNDASPEGLKATISELNRTLKSFKNLSYSINDVVKQNDEKIAATLESIQKASENFSALSEDLKKAELSKAVASFDETLQKFNSVLSGLEQGQGSMGKLLKDDKLYNNLEAVSKEMELLILDIKLHPARYRRILSKREIPYEPPTEEQINEKN</sequence>
<accession>A0ABW3N5Z7</accession>
<proteinExistence type="predicted"/>
<comment type="caution">
    <text evidence="3">The sequence shown here is derived from an EMBL/GenBank/DDBJ whole genome shotgun (WGS) entry which is preliminary data.</text>
</comment>
<dbReference type="PANTHER" id="PTHR33371:SF4">
    <property type="entry name" value="INTERMEMBRANE PHOSPHOLIPID TRANSPORT SYSTEM BINDING PROTEIN MLAD"/>
    <property type="match status" value="1"/>
</dbReference>
<protein>
    <submittedName>
        <fullName evidence="3">MlaD family protein</fullName>
    </submittedName>
</protein>
<feature type="domain" description="Mce/MlaD" evidence="2">
    <location>
        <begin position="45"/>
        <end position="110"/>
    </location>
</feature>
<evidence type="ECO:0000313" key="3">
    <source>
        <dbReference type="EMBL" id="MFD1061880.1"/>
    </source>
</evidence>
<keyword evidence="4" id="KW-1185">Reference proteome</keyword>
<evidence type="ECO:0000313" key="4">
    <source>
        <dbReference type="Proteomes" id="UP001597013"/>
    </source>
</evidence>
<dbReference type="RefSeq" id="WP_386127202.1">
    <property type="nucleotide sequence ID" value="NZ_JBHTJL010000003.1"/>
</dbReference>
<dbReference type="InterPro" id="IPR052336">
    <property type="entry name" value="MlaD_Phospholipid_Transporter"/>
</dbReference>
<organism evidence="3 4">
    <name type="scientific">Winogradskyella litorisediminis</name>
    <dbReference type="NCBI Taxonomy" id="1156618"/>
    <lineage>
        <taxon>Bacteria</taxon>
        <taxon>Pseudomonadati</taxon>
        <taxon>Bacteroidota</taxon>
        <taxon>Flavobacteriia</taxon>
        <taxon>Flavobacteriales</taxon>
        <taxon>Flavobacteriaceae</taxon>
        <taxon>Winogradskyella</taxon>
    </lineage>
</organism>
<evidence type="ECO:0000259" key="2">
    <source>
        <dbReference type="Pfam" id="PF02470"/>
    </source>
</evidence>
<evidence type="ECO:0000256" key="1">
    <source>
        <dbReference type="SAM" id="Phobius"/>
    </source>
</evidence>
<dbReference type="Pfam" id="PF02470">
    <property type="entry name" value="MlaD"/>
    <property type="match status" value="1"/>
</dbReference>
<keyword evidence="1" id="KW-0472">Membrane</keyword>
<dbReference type="PANTHER" id="PTHR33371">
    <property type="entry name" value="INTERMEMBRANE PHOSPHOLIPID TRANSPORT SYSTEM BINDING PROTEIN MLAD-RELATED"/>
    <property type="match status" value="1"/>
</dbReference>